<comment type="similarity">
    <text evidence="2">Belongs to the TsaE family.</text>
</comment>
<keyword evidence="5" id="KW-0819">tRNA processing</keyword>
<dbReference type="GO" id="GO:0005737">
    <property type="term" value="C:cytoplasm"/>
    <property type="evidence" value="ECO:0007669"/>
    <property type="project" value="UniProtKB-SubCell"/>
</dbReference>
<evidence type="ECO:0000256" key="5">
    <source>
        <dbReference type="ARBA" id="ARBA00022694"/>
    </source>
</evidence>
<keyword evidence="6" id="KW-0479">Metal-binding</keyword>
<dbReference type="GO" id="GO:0002949">
    <property type="term" value="P:tRNA threonylcarbamoyladenosine modification"/>
    <property type="evidence" value="ECO:0007669"/>
    <property type="project" value="InterPro"/>
</dbReference>
<evidence type="ECO:0000256" key="10">
    <source>
        <dbReference type="ARBA" id="ARBA00032441"/>
    </source>
</evidence>
<dbReference type="EMBL" id="MHLI01000010">
    <property type="protein sequence ID" value="OGZ05478.1"/>
    <property type="molecule type" value="Genomic_DNA"/>
</dbReference>
<dbReference type="Pfam" id="PF02367">
    <property type="entry name" value="TsaE"/>
    <property type="match status" value="1"/>
</dbReference>
<accession>A0A1G2CY85</accession>
<keyword evidence="4" id="KW-0963">Cytoplasm</keyword>
<dbReference type="Gene3D" id="3.40.50.300">
    <property type="entry name" value="P-loop containing nucleotide triphosphate hydrolases"/>
    <property type="match status" value="1"/>
</dbReference>
<dbReference type="Proteomes" id="UP000177122">
    <property type="component" value="Unassembled WGS sequence"/>
</dbReference>
<keyword evidence="8" id="KW-0067">ATP-binding</keyword>
<dbReference type="GO" id="GO:0046872">
    <property type="term" value="F:metal ion binding"/>
    <property type="evidence" value="ECO:0007669"/>
    <property type="project" value="UniProtKB-KW"/>
</dbReference>
<reference evidence="11 12" key="1">
    <citation type="journal article" date="2016" name="Nat. Commun.">
        <title>Thousands of microbial genomes shed light on interconnected biogeochemical processes in an aquifer system.</title>
        <authorList>
            <person name="Anantharaman K."/>
            <person name="Brown C.T."/>
            <person name="Hug L.A."/>
            <person name="Sharon I."/>
            <person name="Castelle C.J."/>
            <person name="Probst A.J."/>
            <person name="Thomas B.C."/>
            <person name="Singh A."/>
            <person name="Wilkins M.J."/>
            <person name="Karaoz U."/>
            <person name="Brodie E.L."/>
            <person name="Williams K.H."/>
            <person name="Hubbard S.S."/>
            <person name="Banfield J.F."/>
        </authorList>
    </citation>
    <scope>NUCLEOTIDE SEQUENCE [LARGE SCALE GENOMIC DNA]</scope>
</reference>
<organism evidence="11 12">
    <name type="scientific">Candidatus Lloydbacteria bacterium RIFCSPHIGHO2_01_FULL_49_22</name>
    <dbReference type="NCBI Taxonomy" id="1798658"/>
    <lineage>
        <taxon>Bacteria</taxon>
        <taxon>Candidatus Lloydiibacteriota</taxon>
    </lineage>
</organism>
<dbReference type="InterPro" id="IPR027417">
    <property type="entry name" value="P-loop_NTPase"/>
</dbReference>
<evidence type="ECO:0000256" key="7">
    <source>
        <dbReference type="ARBA" id="ARBA00022741"/>
    </source>
</evidence>
<dbReference type="GO" id="GO:0016740">
    <property type="term" value="F:transferase activity"/>
    <property type="evidence" value="ECO:0007669"/>
    <property type="project" value="UniProtKB-KW"/>
</dbReference>
<dbReference type="PANTHER" id="PTHR33540">
    <property type="entry name" value="TRNA THREONYLCARBAMOYLADENOSINE BIOSYNTHESIS PROTEIN TSAE"/>
    <property type="match status" value="1"/>
</dbReference>
<keyword evidence="7" id="KW-0547">Nucleotide-binding</keyword>
<evidence type="ECO:0000313" key="12">
    <source>
        <dbReference type="Proteomes" id="UP000177122"/>
    </source>
</evidence>
<evidence type="ECO:0000256" key="2">
    <source>
        <dbReference type="ARBA" id="ARBA00007599"/>
    </source>
</evidence>
<dbReference type="GO" id="GO:0005524">
    <property type="term" value="F:ATP binding"/>
    <property type="evidence" value="ECO:0007669"/>
    <property type="project" value="UniProtKB-KW"/>
</dbReference>
<evidence type="ECO:0000256" key="3">
    <source>
        <dbReference type="ARBA" id="ARBA00019010"/>
    </source>
</evidence>
<proteinExistence type="inferred from homology"/>
<evidence type="ECO:0000256" key="1">
    <source>
        <dbReference type="ARBA" id="ARBA00004496"/>
    </source>
</evidence>
<keyword evidence="9" id="KW-0460">Magnesium</keyword>
<dbReference type="InterPro" id="IPR003442">
    <property type="entry name" value="T6A_TsaE"/>
</dbReference>
<evidence type="ECO:0000313" key="11">
    <source>
        <dbReference type="EMBL" id="OGZ05478.1"/>
    </source>
</evidence>
<evidence type="ECO:0000256" key="9">
    <source>
        <dbReference type="ARBA" id="ARBA00022842"/>
    </source>
</evidence>
<comment type="subcellular location">
    <subcellularLocation>
        <location evidence="1">Cytoplasm</location>
    </subcellularLocation>
</comment>
<keyword evidence="11" id="KW-0808">Transferase</keyword>
<protein>
    <recommendedName>
        <fullName evidence="3">tRNA threonylcarbamoyladenosine biosynthesis protein TsaE</fullName>
    </recommendedName>
    <alternativeName>
        <fullName evidence="10">t(6)A37 threonylcarbamoyladenosine biosynthesis protein TsaE</fullName>
    </alternativeName>
</protein>
<evidence type="ECO:0000256" key="4">
    <source>
        <dbReference type="ARBA" id="ARBA00022490"/>
    </source>
</evidence>
<dbReference type="NCBIfam" id="TIGR00150">
    <property type="entry name" value="T6A_YjeE"/>
    <property type="match status" value="1"/>
</dbReference>
<dbReference type="PANTHER" id="PTHR33540:SF2">
    <property type="entry name" value="TRNA THREONYLCARBAMOYLADENOSINE BIOSYNTHESIS PROTEIN TSAE"/>
    <property type="match status" value="1"/>
</dbReference>
<comment type="caution">
    <text evidence="11">The sequence shown here is derived from an EMBL/GenBank/DDBJ whole genome shotgun (WGS) entry which is preliminary data.</text>
</comment>
<gene>
    <name evidence="11" type="ORF">A2845_05690</name>
</gene>
<name>A0A1G2CY85_9BACT</name>
<sequence length="154" mass="17039">MEKIINNKIEMDGVAAAILEQMLRETKDAHATHATVLGLSGELGAGKTAFTQSFARALGIRESVPSPTFVIARFYDIPNTAQFRRLVHVDAYRIGSEDELGPIGWSALLAEPTNLLLVEWPEMIGKSFPSYGAILFFQVISETVRRIYDKKGNI</sequence>
<dbReference type="SUPFAM" id="SSF52540">
    <property type="entry name" value="P-loop containing nucleoside triphosphate hydrolases"/>
    <property type="match status" value="1"/>
</dbReference>
<evidence type="ECO:0000256" key="6">
    <source>
        <dbReference type="ARBA" id="ARBA00022723"/>
    </source>
</evidence>
<dbReference type="AlphaFoldDB" id="A0A1G2CY85"/>
<evidence type="ECO:0000256" key="8">
    <source>
        <dbReference type="ARBA" id="ARBA00022840"/>
    </source>
</evidence>